<dbReference type="KEGG" id="ssck:SPSK_02533"/>
<reference evidence="2 3" key="2">
    <citation type="journal article" date="2015" name="Eukaryot. Cell">
        <title>Asexual propagation of a virulent clone complex in a human and feline outbreak of sporotrichosis.</title>
        <authorList>
            <person name="Teixeira Mde M."/>
            <person name="Rodrigues A.M."/>
            <person name="Tsui C.K."/>
            <person name="de Almeida L.G."/>
            <person name="Van Diepeningen A.D."/>
            <person name="van den Ende B.G."/>
            <person name="Fernandes G.F."/>
            <person name="Kano R."/>
            <person name="Hamelin R.C."/>
            <person name="Lopes-Bezerra L.M."/>
            <person name="Vasconcelos A.T."/>
            <person name="de Hoog S."/>
            <person name="de Camargo Z.P."/>
            <person name="Felipe M.S."/>
        </authorList>
    </citation>
    <scope>NUCLEOTIDE SEQUENCE [LARGE SCALE GENOMIC DNA]</scope>
    <source>
        <strain evidence="2 3">1099-18</strain>
    </source>
</reference>
<feature type="region of interest" description="Disordered" evidence="1">
    <location>
        <begin position="61"/>
        <end position="101"/>
    </location>
</feature>
<protein>
    <submittedName>
        <fullName evidence="2">Uncharacterized protein</fullName>
    </submittedName>
</protein>
<name>A0A0F2MBD3_SPOSC</name>
<evidence type="ECO:0000313" key="2">
    <source>
        <dbReference type="EMBL" id="KJR86140.1"/>
    </source>
</evidence>
<feature type="compositionally biased region" description="Polar residues" evidence="1">
    <location>
        <begin position="61"/>
        <end position="70"/>
    </location>
</feature>
<accession>A0A0F2MBD3</accession>
<dbReference type="VEuPathDB" id="FungiDB:SPSK_02533"/>
<feature type="compositionally biased region" description="Polar residues" evidence="1">
    <location>
        <begin position="411"/>
        <end position="427"/>
    </location>
</feature>
<sequence length="445" mass="48120">MLQTKLVANGSSQHHDHGYKDDRDVQASAWTDPGTALVLFSRDTMTDDVHGSEAHQTLVPATSFSSVTLDSPSAPSSPRPCSPILSPPPSSATTPTPAPLTKPKAVYRVTHLPRGEIEHRVAMGRCTYCDDDSHTRTTCASGRLMRRVPKRVLNLRLSHSVCPFCGDPGRDRHCKATCPLRIELQAALDAKEAEFRSGHLDNNDDSTRNPNEARAQRTAADAVMAAIERQTEQARAAAVALGRSTRTERFDWRHGVEDNGHAGYSEDQRPEVALRPAAVPKKKAYIKRPPMSKTNAPWRADIVRSVPVAEAETETETGQTEQPYDLIDLRTALPVYAPPGSPSTTSSEVTGGTSVATSVVDELLPPLSLLDTEVTEVVWDNIIIPLHECFGVVTDCAEASTNSSSSNSSSLNGESDCTMAETSNTTENSDEGEDLIDLGIDVVFN</sequence>
<feature type="region of interest" description="Disordered" evidence="1">
    <location>
        <begin position="195"/>
        <end position="219"/>
    </location>
</feature>
<dbReference type="OrthoDB" id="10356350at2759"/>
<dbReference type="AlphaFoldDB" id="A0A0F2MBD3"/>
<feature type="region of interest" description="Disordered" evidence="1">
    <location>
        <begin position="401"/>
        <end position="434"/>
    </location>
</feature>
<dbReference type="GeneID" id="27664679"/>
<evidence type="ECO:0000313" key="3">
    <source>
        <dbReference type="Proteomes" id="UP000033710"/>
    </source>
</evidence>
<dbReference type="RefSeq" id="XP_016588816.1">
    <property type="nucleotide sequence ID" value="XM_016729402.1"/>
</dbReference>
<organism evidence="2 3">
    <name type="scientific">Sporothrix schenckii 1099-18</name>
    <dbReference type="NCBI Taxonomy" id="1397361"/>
    <lineage>
        <taxon>Eukaryota</taxon>
        <taxon>Fungi</taxon>
        <taxon>Dikarya</taxon>
        <taxon>Ascomycota</taxon>
        <taxon>Pezizomycotina</taxon>
        <taxon>Sordariomycetes</taxon>
        <taxon>Sordariomycetidae</taxon>
        <taxon>Ophiostomatales</taxon>
        <taxon>Ophiostomataceae</taxon>
        <taxon>Sporothrix</taxon>
    </lineage>
</organism>
<feature type="compositionally biased region" description="Basic and acidic residues" evidence="1">
    <location>
        <begin position="195"/>
        <end position="207"/>
    </location>
</feature>
<reference evidence="2 3" key="1">
    <citation type="journal article" date="2014" name="BMC Genomics">
        <title>Comparative genomics of the major fungal agents of human and animal Sporotrichosis: Sporothrix schenckii and Sporothrix brasiliensis.</title>
        <authorList>
            <person name="Teixeira M.M."/>
            <person name="de Almeida L.G."/>
            <person name="Kubitschek-Barreira P."/>
            <person name="Alves F.L."/>
            <person name="Kioshima E.S."/>
            <person name="Abadio A.K."/>
            <person name="Fernandes L."/>
            <person name="Derengowski L.S."/>
            <person name="Ferreira K.S."/>
            <person name="Souza R.C."/>
            <person name="Ruiz J.C."/>
            <person name="de Andrade N.C."/>
            <person name="Paes H.C."/>
            <person name="Nicola A.M."/>
            <person name="Albuquerque P."/>
            <person name="Gerber A.L."/>
            <person name="Martins V.P."/>
            <person name="Peconick L.D."/>
            <person name="Neto A.V."/>
            <person name="Chaucanez C.B."/>
            <person name="Silva P.A."/>
            <person name="Cunha O.L."/>
            <person name="de Oliveira F.F."/>
            <person name="dos Santos T.C."/>
            <person name="Barros A.L."/>
            <person name="Soares M.A."/>
            <person name="de Oliveira L.M."/>
            <person name="Marini M.M."/>
            <person name="Villalobos-Duno H."/>
            <person name="Cunha M.M."/>
            <person name="de Hoog S."/>
            <person name="da Silveira J.F."/>
            <person name="Henrissat B."/>
            <person name="Nino-Vega G.A."/>
            <person name="Cisalpino P.S."/>
            <person name="Mora-Montes H.M."/>
            <person name="Almeida S.R."/>
            <person name="Stajich J.E."/>
            <person name="Lopes-Bezerra L.M."/>
            <person name="Vasconcelos A.T."/>
            <person name="Felipe M.S."/>
        </authorList>
    </citation>
    <scope>NUCLEOTIDE SEQUENCE [LARGE SCALE GENOMIC DNA]</scope>
    <source>
        <strain evidence="2 3">1099-18</strain>
    </source>
</reference>
<dbReference type="EMBL" id="AXCR01000006">
    <property type="protein sequence ID" value="KJR86140.1"/>
    <property type="molecule type" value="Genomic_DNA"/>
</dbReference>
<feature type="region of interest" description="Disordered" evidence="1">
    <location>
        <begin position="1"/>
        <end position="20"/>
    </location>
</feature>
<evidence type="ECO:0000256" key="1">
    <source>
        <dbReference type="SAM" id="MobiDB-lite"/>
    </source>
</evidence>
<gene>
    <name evidence="2" type="ORF">SPSK_02533</name>
</gene>
<feature type="compositionally biased region" description="Pro residues" evidence="1">
    <location>
        <begin position="75"/>
        <end position="100"/>
    </location>
</feature>
<proteinExistence type="predicted"/>
<dbReference type="Proteomes" id="UP000033710">
    <property type="component" value="Unassembled WGS sequence"/>
</dbReference>
<comment type="caution">
    <text evidence="2">The sequence shown here is derived from an EMBL/GenBank/DDBJ whole genome shotgun (WGS) entry which is preliminary data.</text>
</comment>
<feature type="compositionally biased region" description="Low complexity" evidence="1">
    <location>
        <begin position="401"/>
        <end position="410"/>
    </location>
</feature>